<dbReference type="InterPro" id="IPR051395">
    <property type="entry name" value="Cytochrome_c_Peroxidase/MauG"/>
</dbReference>
<evidence type="ECO:0000256" key="4">
    <source>
        <dbReference type="PROSITE-ProRule" id="PRU00433"/>
    </source>
</evidence>
<keyword evidence="7" id="KW-1185">Reference proteome</keyword>
<evidence type="ECO:0000259" key="5">
    <source>
        <dbReference type="PROSITE" id="PS51007"/>
    </source>
</evidence>
<dbReference type="EMBL" id="JANSUY010000001">
    <property type="protein sequence ID" value="MCR9013655.1"/>
    <property type="molecule type" value="Genomic_DNA"/>
</dbReference>
<reference evidence="6" key="1">
    <citation type="submission" date="2022-08" db="EMBL/GenBank/DDBJ databases">
        <authorList>
            <person name="Zhang D."/>
        </authorList>
    </citation>
    <scope>NUCLEOTIDE SEQUENCE</scope>
    <source>
        <strain evidence="6">XJ19-11</strain>
    </source>
</reference>
<evidence type="ECO:0000313" key="7">
    <source>
        <dbReference type="Proteomes" id="UP001142175"/>
    </source>
</evidence>
<protein>
    <recommendedName>
        <fullName evidence="5">Cytochrome c domain-containing protein</fullName>
    </recommendedName>
</protein>
<keyword evidence="1 4" id="KW-0349">Heme</keyword>
<dbReference type="Proteomes" id="UP001142175">
    <property type="component" value="Unassembled WGS sequence"/>
</dbReference>
<dbReference type="GO" id="GO:0020037">
    <property type="term" value="F:heme binding"/>
    <property type="evidence" value="ECO:0007669"/>
    <property type="project" value="InterPro"/>
</dbReference>
<feature type="domain" description="Cytochrome c" evidence="5">
    <location>
        <begin position="368"/>
        <end position="511"/>
    </location>
</feature>
<gene>
    <name evidence="6" type="ORF">NU887_01345</name>
</gene>
<keyword evidence="2 4" id="KW-0479">Metal-binding</keyword>
<dbReference type="InterPro" id="IPR036909">
    <property type="entry name" value="Cyt_c-like_dom_sf"/>
</dbReference>
<evidence type="ECO:0000313" key="6">
    <source>
        <dbReference type="EMBL" id="MCR9013655.1"/>
    </source>
</evidence>
<dbReference type="Gene3D" id="1.10.760.10">
    <property type="entry name" value="Cytochrome c-like domain"/>
    <property type="match status" value="1"/>
</dbReference>
<accession>A0A9X2T0A2</accession>
<feature type="domain" description="Cytochrome c" evidence="5">
    <location>
        <begin position="165"/>
        <end position="358"/>
    </location>
</feature>
<dbReference type="RefSeq" id="WP_258421550.1">
    <property type="nucleotide sequence ID" value="NZ_JANSUY010000001.1"/>
</dbReference>
<dbReference type="InterPro" id="IPR009056">
    <property type="entry name" value="Cyt_c-like_dom"/>
</dbReference>
<keyword evidence="3 4" id="KW-0408">Iron</keyword>
<dbReference type="GO" id="GO:0046872">
    <property type="term" value="F:metal ion binding"/>
    <property type="evidence" value="ECO:0007669"/>
    <property type="project" value="UniProtKB-KW"/>
</dbReference>
<evidence type="ECO:0000256" key="3">
    <source>
        <dbReference type="ARBA" id="ARBA00023004"/>
    </source>
</evidence>
<dbReference type="AlphaFoldDB" id="A0A9X2T0A2"/>
<dbReference type="PROSITE" id="PS51007">
    <property type="entry name" value="CYTC"/>
    <property type="match status" value="2"/>
</dbReference>
<proteinExistence type="predicted"/>
<evidence type="ECO:0000256" key="2">
    <source>
        <dbReference type="ARBA" id="ARBA00022723"/>
    </source>
</evidence>
<organism evidence="6 7">
    <name type="scientific">Aquiflexum gelatinilyticum</name>
    <dbReference type="NCBI Taxonomy" id="2961943"/>
    <lineage>
        <taxon>Bacteria</taxon>
        <taxon>Pseudomonadati</taxon>
        <taxon>Bacteroidota</taxon>
        <taxon>Cytophagia</taxon>
        <taxon>Cytophagales</taxon>
        <taxon>Cyclobacteriaceae</taxon>
        <taxon>Aquiflexum</taxon>
    </lineage>
</organism>
<comment type="caution">
    <text evidence="6">The sequence shown here is derived from an EMBL/GenBank/DDBJ whole genome shotgun (WGS) entry which is preliminary data.</text>
</comment>
<name>A0A9X2T0A2_9BACT</name>
<sequence>MSTLFRRYWVLFLFPILVAGISIDGIQKWVIQYGSDIPKVWTDEAIKDWELPNFNPEFSAKPVSAAFYYNLPERVIYKTYTVYHPDHEPEGYWDWLHSIDAEIELDESKLLTEEDFVKAGELLFDYPIDSLGAIISKENVRDVGFYEYSEMPLSKDGIMPFARWIVTGKGKVYLGNLSCGMCHTKVMPDGSLLKGAQGSFPGDKAFAYGLQKAPENDVKAVSGFLFSSPWAEGDPHGELLSKKKQDILDAYAAVPTGAFGRQGTSILFPPQIPDLIGVKDRKYLDHGGLGQHRNIEDLMRYIAMNQSLDFLNMYGSFNPLGLNDEVINSGKPIMFPGTYDRHSDKQLYALAKYVYSIKAPENPNKPSQLTEKGKVIFAEQGCVTCHTPPYYTNNKLTPADGFEIPEEHYDKYDIFDISVGTDPGYTTKTRRGTGYYKVPSLRGLWYRGPFFHDASLAKLEDVLDPKRLESEYVPTAFIGAGIKNRAVSGHEFGLELDPEDKKALIAFLKTL</sequence>
<dbReference type="GO" id="GO:0004130">
    <property type="term" value="F:cytochrome-c peroxidase activity"/>
    <property type="evidence" value="ECO:0007669"/>
    <property type="project" value="TreeGrafter"/>
</dbReference>
<dbReference type="GO" id="GO:0009055">
    <property type="term" value="F:electron transfer activity"/>
    <property type="evidence" value="ECO:0007669"/>
    <property type="project" value="InterPro"/>
</dbReference>
<dbReference type="SUPFAM" id="SSF46626">
    <property type="entry name" value="Cytochrome c"/>
    <property type="match status" value="1"/>
</dbReference>
<evidence type="ECO:0000256" key="1">
    <source>
        <dbReference type="ARBA" id="ARBA00022617"/>
    </source>
</evidence>
<dbReference type="PANTHER" id="PTHR30600">
    <property type="entry name" value="CYTOCHROME C PEROXIDASE-RELATED"/>
    <property type="match status" value="1"/>
</dbReference>